<dbReference type="OrthoDB" id="1419682at2"/>
<gene>
    <name evidence="3" type="ORF">A3SI_15241</name>
</gene>
<sequence>MKERFDKRLADKMRAELEGLDTGYTPGAWEDFARRKWQGGPLIARKWKYFFAGFAGAAALFLFGFFGLSTWWMPADPQLLSSSGGADSLSLASRSFSVSPIRPEPKDIEELDGRASTPSPEPEGASSVAVISAQREVLAQTLPQAAKQTPENTEGTPKPVATTDGLPTLKDLREVTLATTSTATPNWILPPVEKPSSGAGAVVLPNISATSAPREPEQLSVTLAERLENPSEDRAPRAFHIGLLLSPQAVANQSSPLAFGAGIHGGVQIGKRMQVDVGLSLARQEFQPAGPAVEQRVAMATQPASGDRGFAQPNA</sequence>
<feature type="compositionally biased region" description="Polar residues" evidence="1">
    <location>
        <begin position="143"/>
        <end position="155"/>
    </location>
</feature>
<comment type="caution">
    <text evidence="3">The sequence shown here is derived from an EMBL/GenBank/DDBJ whole genome shotgun (WGS) entry which is preliminary data.</text>
</comment>
<dbReference type="EMBL" id="AJYA01000039">
    <property type="protein sequence ID" value="EIM74795.1"/>
    <property type="molecule type" value="Genomic_DNA"/>
</dbReference>
<keyword evidence="2" id="KW-0472">Membrane</keyword>
<feature type="compositionally biased region" description="Basic and acidic residues" evidence="1">
    <location>
        <begin position="103"/>
        <end position="113"/>
    </location>
</feature>
<keyword evidence="2" id="KW-1133">Transmembrane helix</keyword>
<proteinExistence type="predicted"/>
<keyword evidence="4" id="KW-1185">Reference proteome</keyword>
<dbReference type="RefSeq" id="WP_009056366.1">
    <property type="nucleotide sequence ID" value="NZ_AJYA01000039.1"/>
</dbReference>
<dbReference type="AlphaFoldDB" id="I5BYZ3"/>
<dbReference type="STRING" id="1189621.A3SI_15241"/>
<dbReference type="Proteomes" id="UP000005551">
    <property type="component" value="Unassembled WGS sequence"/>
</dbReference>
<organism evidence="3 4">
    <name type="scientific">Nitritalea halalkaliphila LW7</name>
    <dbReference type="NCBI Taxonomy" id="1189621"/>
    <lineage>
        <taxon>Bacteria</taxon>
        <taxon>Pseudomonadati</taxon>
        <taxon>Bacteroidota</taxon>
        <taxon>Cytophagia</taxon>
        <taxon>Cytophagales</taxon>
        <taxon>Cyclobacteriaceae</taxon>
        <taxon>Nitritalea</taxon>
    </lineage>
</organism>
<feature type="transmembrane region" description="Helical" evidence="2">
    <location>
        <begin position="49"/>
        <end position="73"/>
    </location>
</feature>
<evidence type="ECO:0000313" key="4">
    <source>
        <dbReference type="Proteomes" id="UP000005551"/>
    </source>
</evidence>
<evidence type="ECO:0000256" key="1">
    <source>
        <dbReference type="SAM" id="MobiDB-lite"/>
    </source>
</evidence>
<evidence type="ECO:0000256" key="2">
    <source>
        <dbReference type="SAM" id="Phobius"/>
    </source>
</evidence>
<feature type="region of interest" description="Disordered" evidence="1">
    <location>
        <begin position="143"/>
        <end position="165"/>
    </location>
</feature>
<protein>
    <submittedName>
        <fullName evidence="3">Uncharacterized protein</fullName>
    </submittedName>
</protein>
<evidence type="ECO:0000313" key="3">
    <source>
        <dbReference type="EMBL" id="EIM74795.1"/>
    </source>
</evidence>
<accession>I5BYZ3</accession>
<reference evidence="3 4" key="1">
    <citation type="submission" date="2012-05" db="EMBL/GenBank/DDBJ databases">
        <title>Genome sequence of Nitritalea halalkaliphila LW7.</title>
        <authorList>
            <person name="Jangir P.K."/>
            <person name="Singh A."/>
            <person name="Shivaji S."/>
            <person name="Sharma R."/>
        </authorList>
    </citation>
    <scope>NUCLEOTIDE SEQUENCE [LARGE SCALE GENOMIC DNA]</scope>
    <source>
        <strain evidence="3 4">LW7</strain>
    </source>
</reference>
<keyword evidence="2" id="KW-0812">Transmembrane</keyword>
<name>I5BYZ3_9BACT</name>
<feature type="region of interest" description="Disordered" evidence="1">
    <location>
        <begin position="98"/>
        <end position="128"/>
    </location>
</feature>